<organism evidence="2">
    <name type="scientific">Culex pipiens</name>
    <name type="common">House mosquito</name>
    <dbReference type="NCBI Taxonomy" id="7175"/>
    <lineage>
        <taxon>Eukaryota</taxon>
        <taxon>Metazoa</taxon>
        <taxon>Ecdysozoa</taxon>
        <taxon>Arthropoda</taxon>
        <taxon>Hexapoda</taxon>
        <taxon>Insecta</taxon>
        <taxon>Pterygota</taxon>
        <taxon>Neoptera</taxon>
        <taxon>Endopterygota</taxon>
        <taxon>Diptera</taxon>
        <taxon>Nematocera</taxon>
        <taxon>Culicoidea</taxon>
        <taxon>Culicidae</taxon>
        <taxon>Culicinae</taxon>
        <taxon>Culicini</taxon>
        <taxon>Culex</taxon>
        <taxon>Culex</taxon>
    </lineage>
</organism>
<sequence length="109" mass="11433">MSGASRAPLMPPSPASTVRGRPTSSRVVSTGALMMVSWTPITPARSLKASRVFRTMWMQPWPCRLIATVAGSGSTSSKGNSTGSMCSSSSPVERSAKAAPRRTSLHTLP</sequence>
<dbReference type="AlphaFoldDB" id="A0A8D8IV22"/>
<protein>
    <submittedName>
        <fullName evidence="2">(northern house mosquito) hypothetical protein</fullName>
    </submittedName>
</protein>
<name>A0A8D8IV22_CULPI</name>
<reference evidence="2" key="1">
    <citation type="submission" date="2021-05" db="EMBL/GenBank/DDBJ databases">
        <authorList>
            <person name="Alioto T."/>
            <person name="Alioto T."/>
            <person name="Gomez Garrido J."/>
        </authorList>
    </citation>
    <scope>NUCLEOTIDE SEQUENCE</scope>
</reference>
<feature type="compositionally biased region" description="Low complexity" evidence="1">
    <location>
        <begin position="71"/>
        <end position="90"/>
    </location>
</feature>
<evidence type="ECO:0000313" key="2">
    <source>
        <dbReference type="EMBL" id="CAG6558671.1"/>
    </source>
</evidence>
<proteinExistence type="predicted"/>
<dbReference type="EMBL" id="HBUE01260150">
    <property type="protein sequence ID" value="CAG6558671.1"/>
    <property type="molecule type" value="Transcribed_RNA"/>
</dbReference>
<evidence type="ECO:0000256" key="1">
    <source>
        <dbReference type="SAM" id="MobiDB-lite"/>
    </source>
</evidence>
<accession>A0A8D8IV22</accession>
<feature type="region of interest" description="Disordered" evidence="1">
    <location>
        <begin position="70"/>
        <end position="109"/>
    </location>
</feature>
<feature type="compositionally biased region" description="Basic residues" evidence="1">
    <location>
        <begin position="99"/>
        <end position="109"/>
    </location>
</feature>
<feature type="region of interest" description="Disordered" evidence="1">
    <location>
        <begin position="1"/>
        <end position="26"/>
    </location>
</feature>